<keyword evidence="3 9" id="KW-0813">Transport</keyword>
<evidence type="ECO:0000256" key="1">
    <source>
        <dbReference type="ARBA" id="ARBA00004141"/>
    </source>
</evidence>
<organism evidence="10 11">
    <name type="scientific">Candidatus Jorgensenbacteria bacterium RIFCSPLOWO2_01_FULL_45_25b</name>
    <dbReference type="NCBI Taxonomy" id="1798471"/>
    <lineage>
        <taxon>Bacteria</taxon>
        <taxon>Candidatus Joergenseniibacteriota</taxon>
    </lineage>
</organism>
<dbReference type="GO" id="GO:0015450">
    <property type="term" value="F:protein-transporting ATPase activity"/>
    <property type="evidence" value="ECO:0007669"/>
    <property type="project" value="UniProtKB-UniRule"/>
</dbReference>
<dbReference type="NCBIfam" id="TIGR00810">
    <property type="entry name" value="secG"/>
    <property type="match status" value="1"/>
</dbReference>
<dbReference type="Proteomes" id="UP000176996">
    <property type="component" value="Unassembled WGS sequence"/>
</dbReference>
<feature type="transmembrane region" description="Helical" evidence="9">
    <location>
        <begin position="48"/>
        <end position="68"/>
    </location>
</feature>
<comment type="caution">
    <text evidence="9">Lacks conserved residue(s) required for the propagation of feature annotation.</text>
</comment>
<reference evidence="10 11" key="1">
    <citation type="journal article" date="2016" name="Nat. Commun.">
        <title>Thousands of microbial genomes shed light on interconnected biogeochemical processes in an aquifer system.</title>
        <authorList>
            <person name="Anantharaman K."/>
            <person name="Brown C.T."/>
            <person name="Hug L.A."/>
            <person name="Sharon I."/>
            <person name="Castelle C.J."/>
            <person name="Probst A.J."/>
            <person name="Thomas B.C."/>
            <person name="Singh A."/>
            <person name="Wilkins M.J."/>
            <person name="Karaoz U."/>
            <person name="Brodie E.L."/>
            <person name="Williams K.H."/>
            <person name="Hubbard S.S."/>
            <person name="Banfield J.F."/>
        </authorList>
    </citation>
    <scope>NUCLEOTIDE SEQUENCE [LARGE SCALE GENOMIC DNA]</scope>
</reference>
<evidence type="ECO:0000256" key="6">
    <source>
        <dbReference type="ARBA" id="ARBA00022989"/>
    </source>
</evidence>
<accession>A0A1F6BYT6</accession>
<evidence type="ECO:0000256" key="9">
    <source>
        <dbReference type="RuleBase" id="RU365087"/>
    </source>
</evidence>
<dbReference type="EMBL" id="MFKK01000006">
    <property type="protein sequence ID" value="OGG42115.1"/>
    <property type="molecule type" value="Genomic_DNA"/>
</dbReference>
<comment type="caution">
    <text evidence="10">The sequence shown here is derived from an EMBL/GenBank/DDBJ whole genome shotgun (WGS) entry which is preliminary data.</text>
</comment>
<keyword evidence="8 9" id="KW-0472">Membrane</keyword>
<evidence type="ECO:0000313" key="11">
    <source>
        <dbReference type="Proteomes" id="UP000176996"/>
    </source>
</evidence>
<gene>
    <name evidence="10" type="ORF">A3A21_00585</name>
</gene>
<evidence type="ECO:0000256" key="7">
    <source>
        <dbReference type="ARBA" id="ARBA00023010"/>
    </source>
</evidence>
<comment type="function">
    <text evidence="9">Involved in protein export. Participates in an early event of protein translocation.</text>
</comment>
<dbReference type="AlphaFoldDB" id="A0A1F6BYT6"/>
<comment type="subcellular location">
    <subcellularLocation>
        <location evidence="9">Cell membrane</location>
        <topology evidence="9">Multi-pass membrane protein</topology>
    </subcellularLocation>
    <subcellularLocation>
        <location evidence="1">Membrane</location>
        <topology evidence="1">Multi-pass membrane protein</topology>
    </subcellularLocation>
</comment>
<evidence type="ECO:0000256" key="5">
    <source>
        <dbReference type="ARBA" id="ARBA00022927"/>
    </source>
</evidence>
<name>A0A1F6BYT6_9BACT</name>
<proteinExistence type="inferred from homology"/>
<keyword evidence="5 9" id="KW-0653">Protein transport</keyword>
<evidence type="ECO:0000256" key="8">
    <source>
        <dbReference type="ARBA" id="ARBA00023136"/>
    </source>
</evidence>
<evidence type="ECO:0000313" key="10">
    <source>
        <dbReference type="EMBL" id="OGG42115.1"/>
    </source>
</evidence>
<dbReference type="STRING" id="1798471.A3A21_00585"/>
<dbReference type="Pfam" id="PF03840">
    <property type="entry name" value="SecG"/>
    <property type="match status" value="1"/>
</dbReference>
<comment type="similarity">
    <text evidence="2 9">Belongs to the SecG family.</text>
</comment>
<keyword evidence="4 9" id="KW-0812">Transmembrane</keyword>
<keyword evidence="7 9" id="KW-0811">Translocation</keyword>
<sequence length="69" mass="7343">MLILLQILVSIILIALILIQERSSGLSGILGGGLNSPYQTRRGVEKTIFMATIVSGTAFAVLALVNLLF</sequence>
<keyword evidence="6 9" id="KW-1133">Transmembrane helix</keyword>
<evidence type="ECO:0000256" key="4">
    <source>
        <dbReference type="ARBA" id="ARBA00022692"/>
    </source>
</evidence>
<keyword evidence="9" id="KW-1003">Cell membrane</keyword>
<evidence type="ECO:0000256" key="3">
    <source>
        <dbReference type="ARBA" id="ARBA00022448"/>
    </source>
</evidence>
<protein>
    <recommendedName>
        <fullName evidence="9">Protein-export membrane protein SecG</fullName>
    </recommendedName>
</protein>
<dbReference type="GO" id="GO:0005886">
    <property type="term" value="C:plasma membrane"/>
    <property type="evidence" value="ECO:0007669"/>
    <property type="project" value="UniProtKB-SubCell"/>
</dbReference>
<dbReference type="GO" id="GO:0009306">
    <property type="term" value="P:protein secretion"/>
    <property type="evidence" value="ECO:0007669"/>
    <property type="project" value="UniProtKB-UniRule"/>
</dbReference>
<dbReference type="InterPro" id="IPR004692">
    <property type="entry name" value="SecG"/>
</dbReference>
<evidence type="ECO:0000256" key="2">
    <source>
        <dbReference type="ARBA" id="ARBA00008445"/>
    </source>
</evidence>